<dbReference type="STRING" id="373672.SAMN05421785_103195"/>
<gene>
    <name evidence="1" type="ORF">SAMN05421785_103195</name>
</gene>
<sequence length="54" mass="6311">MKNLKKLTKRQLKAIAGGERCPIPANWCYEWCTWTAWQKQHCINSVIDVMPCDC</sequence>
<organism evidence="1 2">
    <name type="scientific">Chryseobacterium gambrini</name>
    <dbReference type="NCBI Taxonomy" id="373672"/>
    <lineage>
        <taxon>Bacteria</taxon>
        <taxon>Pseudomonadati</taxon>
        <taxon>Bacteroidota</taxon>
        <taxon>Flavobacteriia</taxon>
        <taxon>Flavobacteriales</taxon>
        <taxon>Weeksellaceae</taxon>
        <taxon>Chryseobacterium group</taxon>
        <taxon>Chryseobacterium</taxon>
    </lineage>
</organism>
<evidence type="ECO:0008006" key="3">
    <source>
        <dbReference type="Google" id="ProtNLM"/>
    </source>
</evidence>
<accession>A0A1N7MG46</accession>
<dbReference type="InterPro" id="IPR058074">
    <property type="entry name" value="Bacteriocin-like"/>
</dbReference>
<dbReference type="EMBL" id="FTOV01000003">
    <property type="protein sequence ID" value="SIS85018.1"/>
    <property type="molecule type" value="Genomic_DNA"/>
</dbReference>
<protein>
    <recommendedName>
        <fullName evidence="3">Bacteriocin-type signal sequence-containing protein</fullName>
    </recommendedName>
</protein>
<evidence type="ECO:0000313" key="2">
    <source>
        <dbReference type="Proteomes" id="UP000185781"/>
    </source>
</evidence>
<name>A0A1N7MG46_9FLAO</name>
<reference evidence="1 2" key="1">
    <citation type="submission" date="2017-01" db="EMBL/GenBank/DDBJ databases">
        <authorList>
            <person name="Mah S.A."/>
            <person name="Swanson W.J."/>
            <person name="Moy G.W."/>
            <person name="Vacquier V.D."/>
        </authorList>
    </citation>
    <scope>NUCLEOTIDE SEQUENCE [LARGE SCALE GENOMIC DNA]</scope>
    <source>
        <strain evidence="1 2">DSM 18014</strain>
    </source>
</reference>
<dbReference type="AlphaFoldDB" id="A0A1N7MG46"/>
<dbReference type="RefSeq" id="WP_165796691.1">
    <property type="nucleotide sequence ID" value="NZ_CBDHHB010000002.1"/>
</dbReference>
<proteinExistence type="predicted"/>
<dbReference type="NCBIfam" id="NF047798">
    <property type="entry name" value="leader_Chryseo"/>
    <property type="match status" value="1"/>
</dbReference>
<evidence type="ECO:0000313" key="1">
    <source>
        <dbReference type="EMBL" id="SIS85018.1"/>
    </source>
</evidence>
<dbReference type="Proteomes" id="UP000185781">
    <property type="component" value="Unassembled WGS sequence"/>
</dbReference>